<comment type="caution">
    <text evidence="2">The sequence shown here is derived from an EMBL/GenBank/DDBJ whole genome shotgun (WGS) entry which is preliminary data.</text>
</comment>
<name>A0A9D3N6F0_9TELE</name>
<sequence>MSDDDIRAWRSGVNIWMEGISSASRVRADQPSGTVILVTSEQSGAYGPLTPYGHGTQATSKGSSRSKALPKRLTYFPGCRRGGGEGAALLDTRLLRHIGKIDGFPSSCRSSAWSWKDFLLHAASREARQGEVMRRVQLEVCQRQEEKMRY</sequence>
<gene>
    <name evidence="2" type="ORF">KOW79_018581</name>
</gene>
<evidence type="ECO:0000313" key="2">
    <source>
        <dbReference type="EMBL" id="KAG7317546.1"/>
    </source>
</evidence>
<organism evidence="2 3">
    <name type="scientific">Hemibagrus wyckioides</name>
    <dbReference type="NCBI Taxonomy" id="337641"/>
    <lineage>
        <taxon>Eukaryota</taxon>
        <taxon>Metazoa</taxon>
        <taxon>Chordata</taxon>
        <taxon>Craniata</taxon>
        <taxon>Vertebrata</taxon>
        <taxon>Euteleostomi</taxon>
        <taxon>Actinopterygii</taxon>
        <taxon>Neopterygii</taxon>
        <taxon>Teleostei</taxon>
        <taxon>Ostariophysi</taxon>
        <taxon>Siluriformes</taxon>
        <taxon>Bagridae</taxon>
        <taxon>Hemibagrus</taxon>
    </lineage>
</organism>
<proteinExistence type="predicted"/>
<reference evidence="2 3" key="1">
    <citation type="submission" date="2021-06" db="EMBL/GenBank/DDBJ databases">
        <title>Chromosome-level genome assembly of the red-tail catfish (Hemibagrus wyckioides).</title>
        <authorList>
            <person name="Shao F."/>
        </authorList>
    </citation>
    <scope>NUCLEOTIDE SEQUENCE [LARGE SCALE GENOMIC DNA]</scope>
    <source>
        <strain evidence="2">EC202008001</strain>
        <tissue evidence="2">Blood</tissue>
    </source>
</reference>
<dbReference type="Proteomes" id="UP000824219">
    <property type="component" value="Linkage Group LG23"/>
</dbReference>
<feature type="compositionally biased region" description="Polar residues" evidence="1">
    <location>
        <begin position="56"/>
        <end position="66"/>
    </location>
</feature>
<dbReference type="EMBL" id="JAHKSW010000023">
    <property type="protein sequence ID" value="KAG7317546.1"/>
    <property type="molecule type" value="Genomic_DNA"/>
</dbReference>
<evidence type="ECO:0000256" key="1">
    <source>
        <dbReference type="SAM" id="MobiDB-lite"/>
    </source>
</evidence>
<accession>A0A9D3N6F0</accession>
<dbReference type="AlphaFoldDB" id="A0A9D3N6F0"/>
<evidence type="ECO:0000313" key="3">
    <source>
        <dbReference type="Proteomes" id="UP000824219"/>
    </source>
</evidence>
<feature type="region of interest" description="Disordered" evidence="1">
    <location>
        <begin position="48"/>
        <end position="67"/>
    </location>
</feature>
<protein>
    <submittedName>
        <fullName evidence="2">Uncharacterized protein</fullName>
    </submittedName>
</protein>
<keyword evidence="3" id="KW-1185">Reference proteome</keyword>